<keyword evidence="7" id="KW-1185">Reference proteome</keyword>
<proteinExistence type="predicted"/>
<evidence type="ECO:0000256" key="1">
    <source>
        <dbReference type="ARBA" id="ARBA00022491"/>
    </source>
</evidence>
<dbReference type="Gene3D" id="1.10.1660.10">
    <property type="match status" value="1"/>
</dbReference>
<sequence length="254" mass="30270">MKREITIGEFANLMDVSTHQIRYFEEKGVLYPSYIDENGYRMYGIEQIYILSHILLLRRLNISVSDIKKQFATFLPDDYIDTLEKSIVDIEKQIDALQMLKDSTAKIIKKAKSNQKYMNAFTIKNLPERHLSLIQKTDPSFSFNARNLYNLLYKSNKVEHVYRNDFITLITKNHLHICIESDNIRDYILKEGAYLSYQFLIKEERELDRMIEHFFNYAKENQFQLKGHLIEIENSDIAMFYNDKLSIELQMLTY</sequence>
<name>A0ABR9ZRE2_9FIRM</name>
<dbReference type="InterPro" id="IPR011256">
    <property type="entry name" value="Reg_factor_effector_dom_sf"/>
</dbReference>
<dbReference type="InterPro" id="IPR009061">
    <property type="entry name" value="DNA-bd_dom_put_sf"/>
</dbReference>
<evidence type="ECO:0000256" key="4">
    <source>
        <dbReference type="ARBA" id="ARBA00023163"/>
    </source>
</evidence>
<dbReference type="InterPro" id="IPR047057">
    <property type="entry name" value="MerR_fam"/>
</dbReference>
<dbReference type="PANTHER" id="PTHR30204">
    <property type="entry name" value="REDOX-CYCLING DRUG-SENSING TRANSCRIPTIONAL ACTIVATOR SOXR"/>
    <property type="match status" value="1"/>
</dbReference>
<dbReference type="InterPro" id="IPR000551">
    <property type="entry name" value="MerR-type_HTH_dom"/>
</dbReference>
<dbReference type="Pfam" id="PF13411">
    <property type="entry name" value="MerR_1"/>
    <property type="match status" value="1"/>
</dbReference>
<evidence type="ECO:0000313" key="7">
    <source>
        <dbReference type="Proteomes" id="UP000614200"/>
    </source>
</evidence>
<keyword evidence="3" id="KW-0238">DNA-binding</keyword>
<dbReference type="PANTHER" id="PTHR30204:SF69">
    <property type="entry name" value="MERR-FAMILY TRANSCRIPTIONAL REGULATOR"/>
    <property type="match status" value="1"/>
</dbReference>
<protein>
    <submittedName>
        <fullName evidence="6">MerR family transcriptional regulator</fullName>
    </submittedName>
</protein>
<dbReference type="EMBL" id="JADKNH010000002">
    <property type="protein sequence ID" value="MBF4692209.1"/>
    <property type="molecule type" value="Genomic_DNA"/>
</dbReference>
<evidence type="ECO:0000256" key="2">
    <source>
        <dbReference type="ARBA" id="ARBA00023015"/>
    </source>
</evidence>
<dbReference type="SUPFAM" id="SSF55136">
    <property type="entry name" value="Probable bacterial effector-binding domain"/>
    <property type="match status" value="1"/>
</dbReference>
<dbReference type="SUPFAM" id="SSF46955">
    <property type="entry name" value="Putative DNA-binding domain"/>
    <property type="match status" value="1"/>
</dbReference>
<accession>A0ABR9ZRE2</accession>
<dbReference type="Proteomes" id="UP000614200">
    <property type="component" value="Unassembled WGS sequence"/>
</dbReference>
<evidence type="ECO:0000313" key="6">
    <source>
        <dbReference type="EMBL" id="MBF4692209.1"/>
    </source>
</evidence>
<comment type="caution">
    <text evidence="6">The sequence shown here is derived from an EMBL/GenBank/DDBJ whole genome shotgun (WGS) entry which is preliminary data.</text>
</comment>
<dbReference type="RefSeq" id="WP_194700449.1">
    <property type="nucleotide sequence ID" value="NZ_JADKNH010000002.1"/>
</dbReference>
<evidence type="ECO:0000259" key="5">
    <source>
        <dbReference type="PROSITE" id="PS50937"/>
    </source>
</evidence>
<feature type="domain" description="HTH merR-type" evidence="5">
    <location>
        <begin position="4"/>
        <end position="73"/>
    </location>
</feature>
<dbReference type="SMART" id="SM00422">
    <property type="entry name" value="HTH_MERR"/>
    <property type="match status" value="1"/>
</dbReference>
<keyword evidence="4" id="KW-0804">Transcription</keyword>
<keyword evidence="2" id="KW-0805">Transcription regulation</keyword>
<reference evidence="6 7" key="1">
    <citation type="submission" date="2020-11" db="EMBL/GenBank/DDBJ databases">
        <title>Fusibacter basophilias sp. nov.</title>
        <authorList>
            <person name="Qiu D."/>
        </authorList>
    </citation>
    <scope>NUCLEOTIDE SEQUENCE [LARGE SCALE GENOMIC DNA]</scope>
    <source>
        <strain evidence="6 7">Q10-2</strain>
    </source>
</reference>
<keyword evidence="1" id="KW-0678">Repressor</keyword>
<dbReference type="PROSITE" id="PS50937">
    <property type="entry name" value="HTH_MERR_2"/>
    <property type="match status" value="1"/>
</dbReference>
<evidence type="ECO:0000256" key="3">
    <source>
        <dbReference type="ARBA" id="ARBA00023125"/>
    </source>
</evidence>
<organism evidence="6 7">
    <name type="scientific">Fusibacter ferrireducens</name>
    <dbReference type="NCBI Taxonomy" id="2785058"/>
    <lineage>
        <taxon>Bacteria</taxon>
        <taxon>Bacillati</taxon>
        <taxon>Bacillota</taxon>
        <taxon>Clostridia</taxon>
        <taxon>Eubacteriales</taxon>
        <taxon>Eubacteriales Family XII. Incertae Sedis</taxon>
        <taxon>Fusibacter</taxon>
    </lineage>
</organism>
<gene>
    <name evidence="6" type="ORF">ISU02_03735</name>
</gene>